<dbReference type="EMBL" id="JBHUEY010000001">
    <property type="protein sequence ID" value="MFD1784411.1"/>
    <property type="molecule type" value="Genomic_DNA"/>
</dbReference>
<evidence type="ECO:0000313" key="3">
    <source>
        <dbReference type="Proteomes" id="UP001597237"/>
    </source>
</evidence>
<evidence type="ECO:0000256" key="1">
    <source>
        <dbReference type="SAM" id="Phobius"/>
    </source>
</evidence>
<protein>
    <submittedName>
        <fullName evidence="2">Uncharacterized protein</fullName>
    </submittedName>
</protein>
<gene>
    <name evidence="2" type="ORF">ACFSC0_13475</name>
</gene>
<feature type="transmembrane region" description="Helical" evidence="1">
    <location>
        <begin position="247"/>
        <end position="269"/>
    </location>
</feature>
<keyword evidence="1" id="KW-1133">Transmembrane helix</keyword>
<feature type="transmembrane region" description="Helical" evidence="1">
    <location>
        <begin position="214"/>
        <end position="235"/>
    </location>
</feature>
<feature type="transmembrane region" description="Helical" evidence="1">
    <location>
        <begin position="289"/>
        <end position="309"/>
    </location>
</feature>
<organism evidence="2 3">
    <name type="scientific">Phenylobacterium terrae</name>
    <dbReference type="NCBI Taxonomy" id="2665495"/>
    <lineage>
        <taxon>Bacteria</taxon>
        <taxon>Pseudomonadati</taxon>
        <taxon>Pseudomonadota</taxon>
        <taxon>Alphaproteobacteria</taxon>
        <taxon>Caulobacterales</taxon>
        <taxon>Caulobacteraceae</taxon>
        <taxon>Phenylobacterium</taxon>
    </lineage>
</organism>
<dbReference type="Proteomes" id="UP001597237">
    <property type="component" value="Unassembled WGS sequence"/>
</dbReference>
<keyword evidence="3" id="KW-1185">Reference proteome</keyword>
<dbReference type="RefSeq" id="WP_377283642.1">
    <property type="nucleotide sequence ID" value="NZ_JBHRSI010000009.1"/>
</dbReference>
<keyword evidence="1" id="KW-0812">Transmembrane</keyword>
<reference evidence="3" key="1">
    <citation type="journal article" date="2019" name="Int. J. Syst. Evol. Microbiol.">
        <title>The Global Catalogue of Microorganisms (GCM) 10K type strain sequencing project: providing services to taxonomists for standard genome sequencing and annotation.</title>
        <authorList>
            <consortium name="The Broad Institute Genomics Platform"/>
            <consortium name="The Broad Institute Genome Sequencing Center for Infectious Disease"/>
            <person name="Wu L."/>
            <person name="Ma J."/>
        </authorList>
    </citation>
    <scope>NUCLEOTIDE SEQUENCE [LARGE SCALE GENOMIC DNA]</scope>
    <source>
        <strain evidence="3">DFY28</strain>
    </source>
</reference>
<accession>A0ABW4N317</accession>
<feature type="transmembrane region" description="Helical" evidence="1">
    <location>
        <begin position="172"/>
        <end position="194"/>
    </location>
</feature>
<sequence length="326" mass="35554">MELVERYLAAIARELPEAQRADITAELRDLLLSQIEEKEGELGRPLGRDETEGLLKAFGHPLAVAFRYRRYQRLIGPEVFPFYLRALKVFLMLGVTLHVIVMAVRLARGVDPARAVIGLVDQLFVGLVWIVGAVTLVFVLIDHAPGAKPFDRWRPRDLPPPYLKRSKGLFDILFDTVVDIVFIAWWTGAVSFPYAWTGAAGPLEVALAPVWDRFYWPVLAVPLASLAANLLVVVRPGWTRITAGAEAAAAAYAALLAIVLLGAGPWVTVDSETLGTAAVAWRSAVLNTVMFWLLAGIGVVHALEAAWAARRLFGPQGRPGLGAPAL</sequence>
<proteinExistence type="predicted"/>
<evidence type="ECO:0000313" key="2">
    <source>
        <dbReference type="EMBL" id="MFD1784411.1"/>
    </source>
</evidence>
<feature type="transmembrane region" description="Helical" evidence="1">
    <location>
        <begin position="82"/>
        <end position="103"/>
    </location>
</feature>
<keyword evidence="1" id="KW-0472">Membrane</keyword>
<name>A0ABW4N317_9CAUL</name>
<feature type="transmembrane region" description="Helical" evidence="1">
    <location>
        <begin position="123"/>
        <end position="144"/>
    </location>
</feature>
<comment type="caution">
    <text evidence="2">The sequence shown here is derived from an EMBL/GenBank/DDBJ whole genome shotgun (WGS) entry which is preliminary data.</text>
</comment>